<dbReference type="AlphaFoldDB" id="A0AA39UMA8"/>
<organism evidence="2 3">
    <name type="scientific">Armillaria luteobubalina</name>
    <dbReference type="NCBI Taxonomy" id="153913"/>
    <lineage>
        <taxon>Eukaryota</taxon>
        <taxon>Fungi</taxon>
        <taxon>Dikarya</taxon>
        <taxon>Basidiomycota</taxon>
        <taxon>Agaricomycotina</taxon>
        <taxon>Agaricomycetes</taxon>
        <taxon>Agaricomycetidae</taxon>
        <taxon>Agaricales</taxon>
        <taxon>Marasmiineae</taxon>
        <taxon>Physalacriaceae</taxon>
        <taxon>Armillaria</taxon>
    </lineage>
</organism>
<protein>
    <submittedName>
        <fullName evidence="2">Uncharacterized protein</fullName>
    </submittedName>
</protein>
<dbReference type="Proteomes" id="UP001175228">
    <property type="component" value="Unassembled WGS sequence"/>
</dbReference>
<sequence length="764" mass="86895">MTDLLKETWIAHDGEGYEGYQPNGSSGRGLEHIGMFMDVDRCNFAPAVAPMIRGHIPLWIQWGMSPGLLHRGLDQYRPKDQEIQEAKQAEVVPTVPQPAPRIAIGLRDLPDDSWLHQGQCSCHEAQVKPSSSRFQEGRTWSNIGGEPAWGANHDLLPEPMQVGWTALASLSLPREGPKIIYKPVNKTERHHGQHLHETWQDFFVHREAKNTQMVKKEPDESQQARLQREKHALKQTAPGSKGAAIFRWDQDEKKGYLLQKHVFHRQVEDAWMEFHDTQQQYDSFRNEWDLNWEFDLTARDFSDDEGGYEDEDMVLFVPYNGPIPSINDGHVAEGEGGDAALEQTGDVPPGQSADVAQEDIRALSVEVVLPWYHGINFPLSPHSSLTTLKKQKVTKCLRAVSCQNAKRIPGEGVSDKTLVEHLDGLLSRGTSPRLLVEWTDFHPSSLFFIPKALVPSFKVTKITLGCSDKHLYSITHDKETGYELVLEKAATVLLGLRQKGVTTLDEMTVALCAWGVRLSTCRQIRGHSQLARTFVRAAEHVPYQTKGFQPNLDDLQSYVHRRRKLFGSNEILWAALKHGGLMWQLAHDVEGNYLEEFLLTGPSSRVTQIGDIHHTAEGNKLWDEILTDDQIDIICGVYKVEGEEEDKGQSQKKKQTDCQAQLMEDVSWFPKPMVWKGCGLDIGFWSADAESWYQHQIAKYISGDFKCENQTQWRKSLKLCCDAPKVAEALKMVSRSFLEQYVLHWCEFLFSVWLCMEELIMMKH</sequence>
<accession>A0AA39UMA8</accession>
<evidence type="ECO:0000256" key="1">
    <source>
        <dbReference type="SAM" id="MobiDB-lite"/>
    </source>
</evidence>
<name>A0AA39UMA8_9AGAR</name>
<evidence type="ECO:0000313" key="2">
    <source>
        <dbReference type="EMBL" id="KAK0494008.1"/>
    </source>
</evidence>
<gene>
    <name evidence="2" type="ORF">EDD18DRAFT_1355960</name>
</gene>
<evidence type="ECO:0000313" key="3">
    <source>
        <dbReference type="Proteomes" id="UP001175228"/>
    </source>
</evidence>
<dbReference type="EMBL" id="JAUEPU010000022">
    <property type="protein sequence ID" value="KAK0494008.1"/>
    <property type="molecule type" value="Genomic_DNA"/>
</dbReference>
<proteinExistence type="predicted"/>
<feature type="region of interest" description="Disordered" evidence="1">
    <location>
        <begin position="329"/>
        <end position="352"/>
    </location>
</feature>
<comment type="caution">
    <text evidence="2">The sequence shown here is derived from an EMBL/GenBank/DDBJ whole genome shotgun (WGS) entry which is preliminary data.</text>
</comment>
<reference evidence="2" key="1">
    <citation type="submission" date="2023-06" db="EMBL/GenBank/DDBJ databases">
        <authorList>
            <consortium name="Lawrence Berkeley National Laboratory"/>
            <person name="Ahrendt S."/>
            <person name="Sahu N."/>
            <person name="Indic B."/>
            <person name="Wong-Bajracharya J."/>
            <person name="Merenyi Z."/>
            <person name="Ke H.-M."/>
            <person name="Monk M."/>
            <person name="Kocsube S."/>
            <person name="Drula E."/>
            <person name="Lipzen A."/>
            <person name="Balint B."/>
            <person name="Henrissat B."/>
            <person name="Andreopoulos B."/>
            <person name="Martin F.M."/>
            <person name="Harder C.B."/>
            <person name="Rigling D."/>
            <person name="Ford K.L."/>
            <person name="Foster G.D."/>
            <person name="Pangilinan J."/>
            <person name="Papanicolaou A."/>
            <person name="Barry K."/>
            <person name="LaButti K."/>
            <person name="Viragh M."/>
            <person name="Koriabine M."/>
            <person name="Yan M."/>
            <person name="Riley R."/>
            <person name="Champramary S."/>
            <person name="Plett K.L."/>
            <person name="Tsai I.J."/>
            <person name="Slot J."/>
            <person name="Sipos G."/>
            <person name="Plett J."/>
            <person name="Nagy L.G."/>
            <person name="Grigoriev I.V."/>
        </authorList>
    </citation>
    <scope>NUCLEOTIDE SEQUENCE</scope>
    <source>
        <strain evidence="2">HWK02</strain>
    </source>
</reference>
<keyword evidence="3" id="KW-1185">Reference proteome</keyword>